<dbReference type="GO" id="GO:0055085">
    <property type="term" value="P:transmembrane transport"/>
    <property type="evidence" value="ECO:0007669"/>
    <property type="project" value="InterPro"/>
</dbReference>
<dbReference type="SUPFAM" id="SSF161098">
    <property type="entry name" value="MetI-like"/>
    <property type="match status" value="1"/>
</dbReference>
<evidence type="ECO:0000313" key="10">
    <source>
        <dbReference type="EMBL" id="CAR47850.1"/>
    </source>
</evidence>
<keyword evidence="3" id="KW-1003">Cell membrane</keyword>
<sequence>MTATLTPPTTTTAPGLSPRRVRRKWPGPAIGAAAWLVAAVLALAVWEAVSRASGQWVPSVSEIADSLTTVLSGPQLLDDGLVTLRRVALVTVASVLGGTVIGLAAGFCWPLRAFLRPILVIGLAVPDLVYIIMAILILGATETSGMVAVTVAIVPLVANVVIAAVTDRDTSLDEMAATYRFGRWDYARHVLLDQLKPAMAAAVRTGFAFSWKLVVLMETITTPDGIGARIYEAFRFLRPQDMIAYALVFIVVMKFVEWVIVLPLRPSARR</sequence>
<reference evidence="10" key="2">
    <citation type="submission" date="2008-08" db="EMBL/GenBank/DDBJ databases">
        <title>Analysis of genes encoding degradation of pyridine and pyridinols.</title>
        <authorList>
            <person name="Gasparaviciute R."/>
        </authorList>
    </citation>
    <scope>NUCLEOTIDE SEQUENCE</scope>
    <source>
        <strain evidence="10">PY11</strain>
    </source>
</reference>
<comment type="similarity">
    <text evidence="7">Belongs to the binding-protein-dependent transport system permease family.</text>
</comment>
<evidence type="ECO:0000256" key="1">
    <source>
        <dbReference type="ARBA" id="ARBA00004651"/>
    </source>
</evidence>
<dbReference type="AlphaFoldDB" id="B5MAC2"/>
<dbReference type="EMBL" id="FM202432">
    <property type="protein sequence ID" value="CAR47850.1"/>
    <property type="molecule type" value="Genomic_DNA"/>
</dbReference>
<dbReference type="PANTHER" id="PTHR30151">
    <property type="entry name" value="ALKANE SULFONATE ABC TRANSPORTER-RELATED, MEMBRANE SUBUNIT"/>
    <property type="match status" value="1"/>
</dbReference>
<gene>
    <name evidence="10" type="primary">hpoU</name>
</gene>
<keyword evidence="5" id="KW-1133">Transmembrane helix</keyword>
<feature type="compositionally biased region" description="Low complexity" evidence="8">
    <location>
        <begin position="1"/>
        <end position="14"/>
    </location>
</feature>
<evidence type="ECO:0000256" key="5">
    <source>
        <dbReference type="ARBA" id="ARBA00022989"/>
    </source>
</evidence>
<evidence type="ECO:0000256" key="7">
    <source>
        <dbReference type="RuleBase" id="RU363032"/>
    </source>
</evidence>
<dbReference type="InterPro" id="IPR000515">
    <property type="entry name" value="MetI-like"/>
</dbReference>
<dbReference type="Gene3D" id="1.10.3720.10">
    <property type="entry name" value="MetI-like"/>
    <property type="match status" value="1"/>
</dbReference>
<feature type="region of interest" description="Disordered" evidence="8">
    <location>
        <begin position="1"/>
        <end position="20"/>
    </location>
</feature>
<name>B5MAC2_9NOCA</name>
<keyword evidence="4" id="KW-0812">Transmembrane</keyword>
<keyword evidence="6" id="KW-0472">Membrane</keyword>
<proteinExistence type="inferred from homology"/>
<dbReference type="Pfam" id="PF00528">
    <property type="entry name" value="BPD_transp_1"/>
    <property type="match status" value="1"/>
</dbReference>
<protein>
    <submittedName>
        <fullName evidence="10">Putative ABC-type nitrate/sulfonate/bicarbonate transport system, permease component</fullName>
    </submittedName>
</protein>
<organism evidence="10">
    <name type="scientific">Rhodococcus sp. PY11</name>
    <dbReference type="NCBI Taxonomy" id="551544"/>
    <lineage>
        <taxon>Bacteria</taxon>
        <taxon>Bacillati</taxon>
        <taxon>Actinomycetota</taxon>
        <taxon>Actinomycetes</taxon>
        <taxon>Mycobacteriales</taxon>
        <taxon>Nocardiaceae</taxon>
        <taxon>Rhodococcus</taxon>
    </lineage>
</organism>
<accession>B5MAC2</accession>
<dbReference type="PROSITE" id="PS50928">
    <property type="entry name" value="ABC_TM1"/>
    <property type="match status" value="1"/>
</dbReference>
<dbReference type="PANTHER" id="PTHR30151:SF38">
    <property type="entry name" value="ALIPHATIC SULFONATES TRANSPORT PERMEASE PROTEIN SSUC-RELATED"/>
    <property type="match status" value="1"/>
</dbReference>
<evidence type="ECO:0000256" key="8">
    <source>
        <dbReference type="SAM" id="MobiDB-lite"/>
    </source>
</evidence>
<evidence type="ECO:0000256" key="6">
    <source>
        <dbReference type="ARBA" id="ARBA00023136"/>
    </source>
</evidence>
<keyword evidence="2 7" id="KW-0813">Transport</keyword>
<evidence type="ECO:0000256" key="3">
    <source>
        <dbReference type="ARBA" id="ARBA00022475"/>
    </source>
</evidence>
<reference evidence="10" key="1">
    <citation type="submission" date="2008-04" db="EMBL/GenBank/DDBJ databases">
        <title>Cloning and characterization of genes for the degradation of 2-hydroxypyridine of Rhodococcus sp. strain PY11.</title>
        <authorList>
            <person name="Gasparaviciute R."/>
            <person name="Rutkiene R."/>
            <person name="Casaite V."/>
            <person name="Meskiene R."/>
            <person name="Kutanovas S."/>
            <person name="Meskys R."/>
        </authorList>
    </citation>
    <scope>NUCLEOTIDE SEQUENCE</scope>
    <source>
        <strain evidence="10">PY11</strain>
    </source>
</reference>
<comment type="subcellular location">
    <subcellularLocation>
        <location evidence="1 7">Cell membrane</location>
        <topology evidence="1 7">Multi-pass membrane protein</topology>
    </subcellularLocation>
</comment>
<evidence type="ECO:0000259" key="9">
    <source>
        <dbReference type="PROSITE" id="PS50928"/>
    </source>
</evidence>
<evidence type="ECO:0000256" key="4">
    <source>
        <dbReference type="ARBA" id="ARBA00022692"/>
    </source>
</evidence>
<dbReference type="InterPro" id="IPR035906">
    <property type="entry name" value="MetI-like_sf"/>
</dbReference>
<feature type="domain" description="ABC transmembrane type-1" evidence="9">
    <location>
        <begin position="84"/>
        <end position="260"/>
    </location>
</feature>
<evidence type="ECO:0000256" key="2">
    <source>
        <dbReference type="ARBA" id="ARBA00022448"/>
    </source>
</evidence>
<dbReference type="GO" id="GO:0005886">
    <property type="term" value="C:plasma membrane"/>
    <property type="evidence" value="ECO:0007669"/>
    <property type="project" value="UniProtKB-SubCell"/>
</dbReference>
<dbReference type="CDD" id="cd06261">
    <property type="entry name" value="TM_PBP2"/>
    <property type="match status" value="1"/>
</dbReference>